<dbReference type="Pfam" id="PF12719">
    <property type="entry name" value="Cnd3"/>
    <property type="match status" value="1"/>
</dbReference>
<dbReference type="InterPro" id="IPR025977">
    <property type="entry name" value="Cnd3_C"/>
</dbReference>
<dbReference type="OrthoDB" id="27187at2759"/>
<evidence type="ECO:0000256" key="8">
    <source>
        <dbReference type="SAM" id="MobiDB-lite"/>
    </source>
</evidence>
<dbReference type="GO" id="GO:0007076">
    <property type="term" value="P:mitotic chromosome condensation"/>
    <property type="evidence" value="ECO:0007669"/>
    <property type="project" value="InterPro"/>
</dbReference>
<feature type="region of interest" description="Disordered" evidence="8">
    <location>
        <begin position="905"/>
        <end position="1020"/>
    </location>
</feature>
<organism evidence="10 11">
    <name type="scientific">Ephemerocybe angulata</name>
    <dbReference type="NCBI Taxonomy" id="980116"/>
    <lineage>
        <taxon>Eukaryota</taxon>
        <taxon>Fungi</taxon>
        <taxon>Dikarya</taxon>
        <taxon>Basidiomycota</taxon>
        <taxon>Agaricomycotina</taxon>
        <taxon>Agaricomycetes</taxon>
        <taxon>Agaricomycetidae</taxon>
        <taxon>Agaricales</taxon>
        <taxon>Agaricineae</taxon>
        <taxon>Psathyrellaceae</taxon>
        <taxon>Ephemerocybe</taxon>
    </lineage>
</organism>
<dbReference type="GO" id="GO:0000796">
    <property type="term" value="C:condensin complex"/>
    <property type="evidence" value="ECO:0007669"/>
    <property type="project" value="InterPro"/>
</dbReference>
<feature type="compositionally biased region" description="Basic residues" evidence="8">
    <location>
        <begin position="1011"/>
        <end position="1020"/>
    </location>
</feature>
<dbReference type="InterPro" id="IPR016024">
    <property type="entry name" value="ARM-type_fold"/>
</dbReference>
<dbReference type="EMBL" id="JACGCI010000005">
    <property type="protein sequence ID" value="KAF6764070.1"/>
    <property type="molecule type" value="Genomic_DNA"/>
</dbReference>
<dbReference type="AlphaFoldDB" id="A0A8H6IEE5"/>
<keyword evidence="4" id="KW-0132">Cell division</keyword>
<evidence type="ECO:0000313" key="11">
    <source>
        <dbReference type="Proteomes" id="UP000521943"/>
    </source>
</evidence>
<dbReference type="GO" id="GO:0051301">
    <property type="term" value="P:cell division"/>
    <property type="evidence" value="ECO:0007669"/>
    <property type="project" value="UniProtKB-KW"/>
</dbReference>
<dbReference type="PANTHER" id="PTHR14418:SF5">
    <property type="entry name" value="CONDENSIN COMPLEX SUBUNIT 3"/>
    <property type="match status" value="1"/>
</dbReference>
<accession>A0A8H6IEE5</accession>
<keyword evidence="3" id="KW-0158">Chromosome</keyword>
<dbReference type="Gene3D" id="1.25.10.10">
    <property type="entry name" value="Leucine-rich Repeat Variant"/>
    <property type="match status" value="1"/>
</dbReference>
<keyword evidence="6" id="KW-0226">DNA condensation</keyword>
<gene>
    <name evidence="10" type="ORF">DFP72DRAFT_1060116</name>
</gene>
<keyword evidence="7" id="KW-0131">Cell cycle</keyword>
<protein>
    <submittedName>
        <fullName evidence="10">Nuclear condensing complex subunit</fullName>
    </submittedName>
</protein>
<evidence type="ECO:0000313" key="10">
    <source>
        <dbReference type="EMBL" id="KAF6764070.1"/>
    </source>
</evidence>
<name>A0A8H6IEE5_9AGAR</name>
<evidence type="ECO:0000256" key="1">
    <source>
        <dbReference type="ARBA" id="ARBA00004286"/>
    </source>
</evidence>
<comment type="similarity">
    <text evidence="2">Belongs to the CND3 (condensin subunit 3) family.</text>
</comment>
<dbReference type="PANTHER" id="PTHR14418">
    <property type="entry name" value="CONDENSIN COMPLEX SUBUNIT 3-RELATED"/>
    <property type="match status" value="1"/>
</dbReference>
<comment type="caution">
    <text evidence="10">The sequence shown here is derived from an EMBL/GenBank/DDBJ whole genome shotgun (WGS) entry which is preliminary data.</text>
</comment>
<keyword evidence="5" id="KW-0498">Mitosis</keyword>
<reference evidence="10 11" key="1">
    <citation type="submission" date="2020-07" db="EMBL/GenBank/DDBJ databases">
        <title>Comparative genomics of pyrophilous fungi reveals a link between fire events and developmental genes.</title>
        <authorList>
            <consortium name="DOE Joint Genome Institute"/>
            <person name="Steindorff A.S."/>
            <person name="Carver A."/>
            <person name="Calhoun S."/>
            <person name="Stillman K."/>
            <person name="Liu H."/>
            <person name="Lipzen A."/>
            <person name="Pangilinan J."/>
            <person name="Labutti K."/>
            <person name="Bruns T.D."/>
            <person name="Grigoriev I.V."/>
        </authorList>
    </citation>
    <scope>NUCLEOTIDE SEQUENCE [LARGE SCALE GENOMIC DNA]</scope>
    <source>
        <strain evidence="10 11">CBS 144469</strain>
    </source>
</reference>
<evidence type="ECO:0000259" key="9">
    <source>
        <dbReference type="Pfam" id="PF12719"/>
    </source>
</evidence>
<feature type="domain" description="Nuclear condensin complex subunit 3 C-terminal" evidence="9">
    <location>
        <begin position="538"/>
        <end position="827"/>
    </location>
</feature>
<evidence type="ECO:0000256" key="5">
    <source>
        <dbReference type="ARBA" id="ARBA00022776"/>
    </source>
</evidence>
<comment type="subcellular location">
    <subcellularLocation>
        <location evidence="1">Chromosome</location>
    </subcellularLocation>
</comment>
<evidence type="ECO:0000256" key="2">
    <source>
        <dbReference type="ARBA" id="ARBA00006533"/>
    </source>
</evidence>
<dbReference type="InterPro" id="IPR011989">
    <property type="entry name" value="ARM-like"/>
</dbReference>
<evidence type="ECO:0000256" key="6">
    <source>
        <dbReference type="ARBA" id="ARBA00023067"/>
    </source>
</evidence>
<sequence>MPAQRRDLEWVKGDVAVIFEQAQSGVNPTKDCVELFKIHNSIRHEYLNHRDGRQKAVGEHAFNDAFLFNLLKTFPCKRGDVCANRIARFAGAYFKLVHEKADEEYNLAVENGEIEASDDETFGTRLTSKLLRVLLPGFVAKDKNVRYRAMYALQEMVGYLGALEQETYDTLRQGLIDRLDDKDSGVRALAVACLARICKSESRDEVEGSEPIVQDYLLEALSTDPAGEVRKAILSHIPLNPTTIRHIMKQGKHKEPMVRKSVYVQALKRGITVKGDDEEARPGPTHPRELTSEDLENIINQGLQDRDPQPRNAAIALVNEWIKILEKEPGKAEPEMESTDRVEKGVLTLLELLVMVERKPEELVVAERLLKSIFSSRTDIVDNIKFQADYWEVLGPVNSIFARVFADWCIEVKAQHKLDTLLPEITDMVKAVKSHYSALVQLYQRRDEEDEKVDFEEIPAREFILGELLKLAAKMDYCRFIWKKAHAGFASEVAASERDFIRIVVELIQDLRDSVLPEGTTSGLSAERQSIVDDLDTRCLSICIHMLERVESKFEKNSTLEGLYGSLINQNLAKNDNPRLVEAAVKCVSLCALIAQRTAPRTLRACLAKLSSEEELSQGFRILLFQTVFDLLLAYASHDIYRLDPNLPLDKTEIQTTLVQMLAQEQDMEVLTVICEGLMKLFFYELIESPPVLITLLTLFINPDVQHYPRLIQSLQYFFNAYSLTSSQRQDTMRMIFIDAFKEAAKMRDQGKDTKTSIELAKMFEDWTNPEALEDALPERMKENVNYSVQLDMARDIIKELLEKDLMSELKKEDKKALYQCLTRLHLPDDADDLKLMRIKLLLDKLNQCRPPRDNPSIKAWSKFENEFTKKYEAKLEGFTEEDARELDELNELFDFLDDIIPEGDTMLDADVEPRTRGQKRRSRGSAAASTDVDDLSARESSRAPSKRPRYSTGTEDDAASRYPTPRKEEWVEPVIPARSKRSRGSNSGPPPDAEITYISSGEDEPPALPKRAKKYVQYH</sequence>
<dbReference type="InterPro" id="IPR027165">
    <property type="entry name" value="CND3"/>
</dbReference>
<proteinExistence type="inferred from homology"/>
<dbReference type="SUPFAM" id="SSF48371">
    <property type="entry name" value="ARM repeat"/>
    <property type="match status" value="1"/>
</dbReference>
<keyword evidence="11" id="KW-1185">Reference proteome</keyword>
<evidence type="ECO:0000256" key="3">
    <source>
        <dbReference type="ARBA" id="ARBA00022454"/>
    </source>
</evidence>
<dbReference type="GO" id="GO:0000793">
    <property type="term" value="C:condensed chromosome"/>
    <property type="evidence" value="ECO:0007669"/>
    <property type="project" value="TreeGrafter"/>
</dbReference>
<dbReference type="Proteomes" id="UP000521943">
    <property type="component" value="Unassembled WGS sequence"/>
</dbReference>
<evidence type="ECO:0000256" key="4">
    <source>
        <dbReference type="ARBA" id="ARBA00022618"/>
    </source>
</evidence>
<evidence type="ECO:0000256" key="7">
    <source>
        <dbReference type="ARBA" id="ARBA00023306"/>
    </source>
</evidence>